<dbReference type="InterPro" id="IPR052275">
    <property type="entry name" value="Mt_Fe-S_assembly_factor"/>
</dbReference>
<organism evidence="3 4">
    <name type="scientific">Clunio marinus</name>
    <dbReference type="NCBI Taxonomy" id="568069"/>
    <lineage>
        <taxon>Eukaryota</taxon>
        <taxon>Metazoa</taxon>
        <taxon>Ecdysozoa</taxon>
        <taxon>Arthropoda</taxon>
        <taxon>Hexapoda</taxon>
        <taxon>Insecta</taxon>
        <taxon>Pterygota</taxon>
        <taxon>Neoptera</taxon>
        <taxon>Endopterygota</taxon>
        <taxon>Diptera</taxon>
        <taxon>Nematocera</taxon>
        <taxon>Chironomoidea</taxon>
        <taxon>Chironomidae</taxon>
        <taxon>Clunio</taxon>
    </lineage>
</organism>
<dbReference type="EMBL" id="CVRI01000047">
    <property type="protein sequence ID" value="CRK98410.1"/>
    <property type="molecule type" value="Genomic_DNA"/>
</dbReference>
<evidence type="ECO:0000256" key="2">
    <source>
        <dbReference type="RuleBase" id="RU003860"/>
    </source>
</evidence>
<dbReference type="Gene3D" id="3.30.300.90">
    <property type="entry name" value="BolA-like"/>
    <property type="match status" value="1"/>
</dbReference>
<evidence type="ECO:0000313" key="3">
    <source>
        <dbReference type="EMBL" id="CRK98410.1"/>
    </source>
</evidence>
<dbReference type="Proteomes" id="UP000183832">
    <property type="component" value="Unassembled WGS sequence"/>
</dbReference>
<evidence type="ECO:0000313" key="4">
    <source>
        <dbReference type="Proteomes" id="UP000183832"/>
    </source>
</evidence>
<dbReference type="PANTHER" id="PTHR46188:SF1">
    <property type="entry name" value="BOLA-LIKE PROTEIN 3"/>
    <property type="match status" value="1"/>
</dbReference>
<accession>A0A1J1IF75</accession>
<reference evidence="3 4" key="1">
    <citation type="submission" date="2015-04" db="EMBL/GenBank/DDBJ databases">
        <authorList>
            <person name="Syromyatnikov M.Y."/>
            <person name="Popov V.N."/>
        </authorList>
    </citation>
    <scope>NUCLEOTIDE SEQUENCE [LARGE SCALE GENOMIC DNA]</scope>
</reference>
<dbReference type="STRING" id="568069.A0A1J1IF75"/>
<sequence length="99" mass="11141">MLRNLFSSALRKNILKSLSTTSAEQVSENKITEILRNKFPESHVKVEDISGGCGAMFEVHIVSNQFKNLSTVKQHQMVNLALKGEVKQMHGIRIFTQAQ</sequence>
<dbReference type="Pfam" id="PF01722">
    <property type="entry name" value="BolA"/>
    <property type="match status" value="1"/>
</dbReference>
<dbReference type="GO" id="GO:0005759">
    <property type="term" value="C:mitochondrial matrix"/>
    <property type="evidence" value="ECO:0007669"/>
    <property type="project" value="TreeGrafter"/>
</dbReference>
<dbReference type="PANTHER" id="PTHR46188">
    <property type="entry name" value="BOLA-LIKE PROTEIN 3"/>
    <property type="match status" value="1"/>
</dbReference>
<dbReference type="InterPro" id="IPR002634">
    <property type="entry name" value="BolA"/>
</dbReference>
<dbReference type="SUPFAM" id="SSF82657">
    <property type="entry name" value="BolA-like"/>
    <property type="match status" value="1"/>
</dbReference>
<dbReference type="OrthoDB" id="203381at2759"/>
<gene>
    <name evidence="3" type="primary">putative BolA-like protein 3</name>
    <name evidence="3" type="ORF">CLUMA_CG011768</name>
</gene>
<dbReference type="InterPro" id="IPR036065">
    <property type="entry name" value="BolA-like_sf"/>
</dbReference>
<proteinExistence type="inferred from homology"/>
<dbReference type="AlphaFoldDB" id="A0A1J1IF75"/>
<name>A0A1J1IF75_9DIPT</name>
<comment type="similarity">
    <text evidence="1 2">Belongs to the BolA/IbaG family.</text>
</comment>
<evidence type="ECO:0000256" key="1">
    <source>
        <dbReference type="ARBA" id="ARBA00005578"/>
    </source>
</evidence>
<protein>
    <submittedName>
        <fullName evidence="3">CLUMA_CG011768, isoform A</fullName>
    </submittedName>
</protein>
<keyword evidence="4" id="KW-1185">Reference proteome</keyword>